<evidence type="ECO:0000256" key="1">
    <source>
        <dbReference type="SAM" id="Coils"/>
    </source>
</evidence>
<keyword evidence="4" id="KW-1185">Reference proteome</keyword>
<dbReference type="EMBL" id="BLLK01000020">
    <property type="protein sequence ID" value="GFH44942.1"/>
    <property type="molecule type" value="Genomic_DNA"/>
</dbReference>
<feature type="coiled-coil region" evidence="1">
    <location>
        <begin position="23"/>
        <end position="50"/>
    </location>
</feature>
<proteinExistence type="predicted"/>
<gene>
    <name evidence="3" type="ORF">CTEN210_01416</name>
</gene>
<evidence type="ECO:0000313" key="4">
    <source>
        <dbReference type="Proteomes" id="UP001054902"/>
    </source>
</evidence>
<dbReference type="AlphaFoldDB" id="A0AAD3GZD7"/>
<evidence type="ECO:0000256" key="2">
    <source>
        <dbReference type="SAM" id="MobiDB-lite"/>
    </source>
</evidence>
<keyword evidence="1" id="KW-0175">Coiled coil</keyword>
<dbReference type="Proteomes" id="UP001054902">
    <property type="component" value="Unassembled WGS sequence"/>
</dbReference>
<feature type="compositionally biased region" description="Acidic residues" evidence="2">
    <location>
        <begin position="278"/>
        <end position="288"/>
    </location>
</feature>
<name>A0AAD3GZD7_9STRA</name>
<protein>
    <submittedName>
        <fullName evidence="3">Uncharacterized protein</fullName>
    </submittedName>
</protein>
<comment type="caution">
    <text evidence="3">The sequence shown here is derived from an EMBL/GenBank/DDBJ whole genome shotgun (WGS) entry which is preliminary data.</text>
</comment>
<organism evidence="3 4">
    <name type="scientific">Chaetoceros tenuissimus</name>
    <dbReference type="NCBI Taxonomy" id="426638"/>
    <lineage>
        <taxon>Eukaryota</taxon>
        <taxon>Sar</taxon>
        <taxon>Stramenopiles</taxon>
        <taxon>Ochrophyta</taxon>
        <taxon>Bacillariophyta</taxon>
        <taxon>Coscinodiscophyceae</taxon>
        <taxon>Chaetocerotophycidae</taxon>
        <taxon>Chaetocerotales</taxon>
        <taxon>Chaetocerotaceae</taxon>
        <taxon>Chaetoceros</taxon>
    </lineage>
</organism>
<feature type="region of interest" description="Disordered" evidence="2">
    <location>
        <begin position="278"/>
        <end position="297"/>
    </location>
</feature>
<reference evidence="3 4" key="1">
    <citation type="journal article" date="2021" name="Sci. Rep.">
        <title>The genome of the diatom Chaetoceros tenuissimus carries an ancient integrated fragment of an extant virus.</title>
        <authorList>
            <person name="Hongo Y."/>
            <person name="Kimura K."/>
            <person name="Takaki Y."/>
            <person name="Yoshida Y."/>
            <person name="Baba S."/>
            <person name="Kobayashi G."/>
            <person name="Nagasaki K."/>
            <person name="Hano T."/>
            <person name="Tomaru Y."/>
        </authorList>
    </citation>
    <scope>NUCLEOTIDE SEQUENCE [LARGE SCALE GENOMIC DNA]</scope>
    <source>
        <strain evidence="3 4">NIES-3715</strain>
    </source>
</reference>
<evidence type="ECO:0000313" key="3">
    <source>
        <dbReference type="EMBL" id="GFH44942.1"/>
    </source>
</evidence>
<accession>A0AAD3GZD7</accession>
<sequence>MSNAVKSPSESEGVGIANIAKSVTTLAQAVSDLQGQLRAIEQRLSEYESTRVINSERDARRKKAEFVKAYKAVVAIMKQLTALKEQKTIHEEETNTTCQHTNSSFNTDRNAQLLRNIAMTLSEMESVASYVSRDDISTAAASTISRPADYVKIERTDSPHDTCDKSTSEDINALKQLLLEKDEQMKNMLQETKLQSELLSNRSFRWIQIQSITIMLVVGGILIGNNYNLFQNSNGVSIDVSAEGQLKEPLHETFETTTESDESQETEGHVLVEIEDEVVNADSEDESNPPESLNSSEKTMEINTYNELKMDSIEENDEVNSTVDMEQSDEVSVFTAVEVESPIAMQEVKNNDEKAEQANVDKLQQDIIYRSWLERELCDELDDMMDCSKEKVQTRNVMKSLKSTDVQSLQRLMIKRQIFTALGVAAAMTLPKIAPHIFKISLKQILSISFWRSLMEFLTVLFQ</sequence>